<comment type="caution">
    <text evidence="1">The sequence shown here is derived from an EMBL/GenBank/DDBJ whole genome shotgun (WGS) entry which is preliminary data.</text>
</comment>
<proteinExistence type="predicted"/>
<name>A0A8S1RBR7_9CILI</name>
<reference evidence="1" key="1">
    <citation type="submission" date="2021-01" db="EMBL/GenBank/DDBJ databases">
        <authorList>
            <consortium name="Genoscope - CEA"/>
            <person name="William W."/>
        </authorList>
    </citation>
    <scope>NUCLEOTIDE SEQUENCE</scope>
</reference>
<dbReference type="Proteomes" id="UP000692954">
    <property type="component" value="Unassembled WGS sequence"/>
</dbReference>
<evidence type="ECO:0000313" key="2">
    <source>
        <dbReference type="Proteomes" id="UP000692954"/>
    </source>
</evidence>
<keyword evidence="2" id="KW-1185">Reference proteome</keyword>
<evidence type="ECO:0000313" key="1">
    <source>
        <dbReference type="EMBL" id="CAD8125711.1"/>
    </source>
</evidence>
<dbReference type="AlphaFoldDB" id="A0A8S1RBR7"/>
<dbReference type="EMBL" id="CAJJDN010000161">
    <property type="protein sequence ID" value="CAD8125711.1"/>
    <property type="molecule type" value="Genomic_DNA"/>
</dbReference>
<gene>
    <name evidence="1" type="ORF">PSON_ATCC_30995.1.T1610095</name>
</gene>
<protein>
    <submittedName>
        <fullName evidence="1">Uncharacterized protein</fullName>
    </submittedName>
</protein>
<sequence length="69" mass="8463">MEIMKKVELELGNEEQEQFHKDPFLWESDEISQFLVHKKERKAHKNTHSFIQIMNRSKLSKFKSIYAYY</sequence>
<organism evidence="1 2">
    <name type="scientific">Paramecium sonneborni</name>
    <dbReference type="NCBI Taxonomy" id="65129"/>
    <lineage>
        <taxon>Eukaryota</taxon>
        <taxon>Sar</taxon>
        <taxon>Alveolata</taxon>
        <taxon>Ciliophora</taxon>
        <taxon>Intramacronucleata</taxon>
        <taxon>Oligohymenophorea</taxon>
        <taxon>Peniculida</taxon>
        <taxon>Parameciidae</taxon>
        <taxon>Paramecium</taxon>
    </lineage>
</organism>
<accession>A0A8S1RBR7</accession>